<evidence type="ECO:0000313" key="3">
    <source>
        <dbReference type="Proteomes" id="UP000242175"/>
    </source>
</evidence>
<dbReference type="GO" id="GO:1990189">
    <property type="term" value="F:protein N-terminal-serine acetyltransferase activity"/>
    <property type="evidence" value="ECO:0007669"/>
    <property type="project" value="TreeGrafter"/>
</dbReference>
<dbReference type="PROSITE" id="PS51186">
    <property type="entry name" value="GNAT"/>
    <property type="match status" value="1"/>
</dbReference>
<dbReference type="SUPFAM" id="SSF55729">
    <property type="entry name" value="Acyl-CoA N-acyltransferases (Nat)"/>
    <property type="match status" value="1"/>
</dbReference>
<name>A0A220VF96_9GAMM</name>
<evidence type="ECO:0000259" key="1">
    <source>
        <dbReference type="PROSITE" id="PS51186"/>
    </source>
</evidence>
<dbReference type="EMBL" id="CP022356">
    <property type="protein sequence ID" value="ASK78940.1"/>
    <property type="molecule type" value="Genomic_DNA"/>
</dbReference>
<dbReference type="KEGG" id="pmai:CF386_07680"/>
<dbReference type="Pfam" id="PF13302">
    <property type="entry name" value="Acetyltransf_3"/>
    <property type="match status" value="1"/>
</dbReference>
<dbReference type="GO" id="GO:0008999">
    <property type="term" value="F:protein-N-terminal-alanine acetyltransferase activity"/>
    <property type="evidence" value="ECO:0007669"/>
    <property type="project" value="TreeGrafter"/>
</dbReference>
<dbReference type="PANTHER" id="PTHR43441:SF11">
    <property type="entry name" value="RIBOSOMAL-PROTEIN-SERINE ACETYLTRANSFERASE"/>
    <property type="match status" value="1"/>
</dbReference>
<dbReference type="GO" id="GO:0005737">
    <property type="term" value="C:cytoplasm"/>
    <property type="evidence" value="ECO:0007669"/>
    <property type="project" value="TreeGrafter"/>
</dbReference>
<gene>
    <name evidence="2" type="ORF">CF386_07680</name>
</gene>
<keyword evidence="3" id="KW-1185">Reference proteome</keyword>
<dbReference type="AlphaFoldDB" id="A0A220VF96"/>
<dbReference type="InterPro" id="IPR000182">
    <property type="entry name" value="GNAT_dom"/>
</dbReference>
<dbReference type="InterPro" id="IPR051908">
    <property type="entry name" value="Ribosomal_N-acetyltransferase"/>
</dbReference>
<dbReference type="Gene3D" id="3.40.630.30">
    <property type="match status" value="1"/>
</dbReference>
<protein>
    <recommendedName>
        <fullName evidence="1">N-acetyltransferase domain-containing protein</fullName>
    </recommendedName>
</protein>
<feature type="domain" description="N-acetyltransferase" evidence="1">
    <location>
        <begin position="10"/>
        <end position="176"/>
    </location>
</feature>
<dbReference type="PANTHER" id="PTHR43441">
    <property type="entry name" value="RIBOSOMAL-PROTEIN-SERINE ACETYLTRANSFERASE"/>
    <property type="match status" value="1"/>
</dbReference>
<sequence>MFEKKIDNELSLVLLHSSHAEEHLKVRNDNLNFFSKRMPFFKTYNSKEMFSKWIENSLINFAKEKSLFFSIMFNNKIIGCIGFSQINLNTEKVELGFWLCQKYQKRGIIHKSCLFLINYAFREYDATKIEIRTDETNAECRAVCAKLNMKLEGIITNAYKVDDQLVSEAIYALHKN</sequence>
<accession>A0A220VF96</accession>
<dbReference type="RefSeq" id="WP_089073848.1">
    <property type="nucleotide sequence ID" value="NZ_CBCSAM010000006.1"/>
</dbReference>
<dbReference type="OrthoDB" id="9784707at2"/>
<proteinExistence type="predicted"/>
<dbReference type="Proteomes" id="UP000242175">
    <property type="component" value="Chromosome small"/>
</dbReference>
<evidence type="ECO:0000313" key="2">
    <source>
        <dbReference type="EMBL" id="ASK78940.1"/>
    </source>
</evidence>
<organism evidence="2 3">
    <name type="scientific">Paraphotobacterium marinum</name>
    <dbReference type="NCBI Taxonomy" id="1755811"/>
    <lineage>
        <taxon>Bacteria</taxon>
        <taxon>Pseudomonadati</taxon>
        <taxon>Pseudomonadota</taxon>
        <taxon>Gammaproteobacteria</taxon>
        <taxon>Vibrionales</taxon>
        <taxon>Vibrionaceae</taxon>
        <taxon>Paraphotobacterium</taxon>
    </lineage>
</organism>
<dbReference type="InterPro" id="IPR016181">
    <property type="entry name" value="Acyl_CoA_acyltransferase"/>
</dbReference>
<reference evidence="2 3" key="1">
    <citation type="journal article" date="2016" name="Int. J. Syst. Evol. Microbiol.">
        <title>Paraphotobacterium marinum gen. nov., sp. nov., a member of the family Vibrionaceae, isolated from surface seawater.</title>
        <authorList>
            <person name="Huang Z."/>
            <person name="Dong C."/>
            <person name="Shao Z."/>
        </authorList>
    </citation>
    <scope>NUCLEOTIDE SEQUENCE [LARGE SCALE GENOMIC DNA]</scope>
    <source>
        <strain evidence="2 3">NSCS20N07D</strain>
    </source>
</reference>